<feature type="compositionally biased region" description="Basic and acidic residues" evidence="3">
    <location>
        <begin position="221"/>
        <end position="236"/>
    </location>
</feature>
<protein>
    <submittedName>
        <fullName evidence="6">Peptidoglycan DD-metalloendopeptidase family protein</fullName>
    </submittedName>
</protein>
<dbReference type="Pfam" id="PF24568">
    <property type="entry name" value="CC_PcsB"/>
    <property type="match status" value="1"/>
</dbReference>
<dbReference type="GO" id="GO:0004222">
    <property type="term" value="F:metalloendopeptidase activity"/>
    <property type="evidence" value="ECO:0007669"/>
    <property type="project" value="TreeGrafter"/>
</dbReference>
<feature type="domain" description="M23ase beta-sheet core" evidence="4">
    <location>
        <begin position="278"/>
        <end position="373"/>
    </location>
</feature>
<proteinExistence type="predicted"/>
<dbReference type="InterPro" id="IPR050570">
    <property type="entry name" value="Cell_wall_metabolism_enzyme"/>
</dbReference>
<keyword evidence="2" id="KW-0175">Coiled coil</keyword>
<dbReference type="InterPro" id="IPR011055">
    <property type="entry name" value="Dup_hybrid_motif"/>
</dbReference>
<feature type="domain" description="Peptidoglycan hydrolase PcsB coiled-coil" evidence="5">
    <location>
        <begin position="54"/>
        <end position="117"/>
    </location>
</feature>
<organism evidence="6 7">
    <name type="scientific">Proteiniclasticum sediminis</name>
    <dbReference type="NCBI Taxonomy" id="2804028"/>
    <lineage>
        <taxon>Bacteria</taxon>
        <taxon>Bacillati</taxon>
        <taxon>Bacillota</taxon>
        <taxon>Clostridia</taxon>
        <taxon>Eubacteriales</taxon>
        <taxon>Clostridiaceae</taxon>
        <taxon>Proteiniclasticum</taxon>
    </lineage>
</organism>
<evidence type="ECO:0000256" key="3">
    <source>
        <dbReference type="SAM" id="MobiDB-lite"/>
    </source>
</evidence>
<feature type="coiled-coil region" evidence="2">
    <location>
        <begin position="26"/>
        <end position="60"/>
    </location>
</feature>
<accession>A0A941CME6</accession>
<dbReference type="PANTHER" id="PTHR21666">
    <property type="entry name" value="PEPTIDASE-RELATED"/>
    <property type="match status" value="1"/>
</dbReference>
<dbReference type="PANTHER" id="PTHR21666:SF270">
    <property type="entry name" value="MUREIN HYDROLASE ACTIVATOR ENVC"/>
    <property type="match status" value="1"/>
</dbReference>
<gene>
    <name evidence="6" type="ORF">KCG48_03280</name>
</gene>
<dbReference type="Gene3D" id="2.70.70.10">
    <property type="entry name" value="Glucose Permease (Domain IIA)"/>
    <property type="match status" value="1"/>
</dbReference>
<keyword evidence="1" id="KW-0732">Signal</keyword>
<name>A0A941CME6_9CLOT</name>
<evidence type="ECO:0000313" key="7">
    <source>
        <dbReference type="Proteomes" id="UP000675379"/>
    </source>
</evidence>
<evidence type="ECO:0000256" key="2">
    <source>
        <dbReference type="SAM" id="Coils"/>
    </source>
</evidence>
<dbReference type="SUPFAM" id="SSF51261">
    <property type="entry name" value="Duplicated hybrid motif"/>
    <property type="match status" value="1"/>
</dbReference>
<dbReference type="InterPro" id="IPR057309">
    <property type="entry name" value="PcsB_CC"/>
</dbReference>
<dbReference type="Pfam" id="PF01551">
    <property type="entry name" value="Peptidase_M23"/>
    <property type="match status" value="1"/>
</dbReference>
<evidence type="ECO:0000259" key="5">
    <source>
        <dbReference type="Pfam" id="PF24568"/>
    </source>
</evidence>
<dbReference type="EMBL" id="JAGSCS010000003">
    <property type="protein sequence ID" value="MBR0575356.1"/>
    <property type="molecule type" value="Genomic_DNA"/>
</dbReference>
<keyword evidence="7" id="KW-1185">Reference proteome</keyword>
<dbReference type="CDD" id="cd12797">
    <property type="entry name" value="M23_peptidase"/>
    <property type="match status" value="1"/>
</dbReference>
<evidence type="ECO:0000256" key="1">
    <source>
        <dbReference type="ARBA" id="ARBA00022729"/>
    </source>
</evidence>
<dbReference type="AlphaFoldDB" id="A0A941CME6"/>
<sequence length="378" mass="41860">MIQSINSLNQEIAALNTEISVKSSLIEKKSGEITAMEQKIVELENNITIQAAHIKAKEEELKTQQDILSERVRAAYKYNSFGNIIFTLMESTSIIDFTERLMFIEKMAEKDHEIIATIDAIIVELDATKASLEASKVEAETTRTTLTQEKASLEKEKSTLVQSKAAVESKLKEQRNLEYEKKALINAMTEEERQLSTNIGDIMEENEELEAEIQRLIREAQEKARREEEERKKAEEAAGGGSGSGSNVEVSTGFIRPVSGRITSYYGNRVHPIYGDIRFHTGVDFASSYGTGIKATKGGKVILRSYHSGYGNYMIIDHGNGISSLYAHLSGFNATVGQTVTQGQIIGFIGSTGASTGPHLHFEIRLNGNHVNPMTYLD</sequence>
<evidence type="ECO:0000313" key="6">
    <source>
        <dbReference type="EMBL" id="MBR0575356.1"/>
    </source>
</evidence>
<dbReference type="Gene3D" id="6.10.250.3150">
    <property type="match status" value="1"/>
</dbReference>
<reference evidence="6" key="1">
    <citation type="submission" date="2021-04" db="EMBL/GenBank/DDBJ databases">
        <title>Proteiniclasticum sedimins sp. nov., an obligate anaerobic bacterium isolated from anaerobic sludge.</title>
        <authorList>
            <person name="Liu J."/>
        </authorList>
    </citation>
    <scope>NUCLEOTIDE SEQUENCE</scope>
    <source>
        <strain evidence="6">BAD-10</strain>
    </source>
</reference>
<dbReference type="InterPro" id="IPR016047">
    <property type="entry name" value="M23ase_b-sheet_dom"/>
</dbReference>
<dbReference type="Proteomes" id="UP000675379">
    <property type="component" value="Unassembled WGS sequence"/>
</dbReference>
<comment type="caution">
    <text evidence="6">The sequence shown here is derived from an EMBL/GenBank/DDBJ whole genome shotgun (WGS) entry which is preliminary data.</text>
</comment>
<feature type="region of interest" description="Disordered" evidence="3">
    <location>
        <begin position="221"/>
        <end position="250"/>
    </location>
</feature>
<evidence type="ECO:0000259" key="4">
    <source>
        <dbReference type="Pfam" id="PF01551"/>
    </source>
</evidence>